<protein>
    <submittedName>
        <fullName evidence="2">Putative membrane protein</fullName>
    </submittedName>
</protein>
<sequence>MDTWTIVVNIAQTFAAVAAAASAVFAGLTVKNYLKDRANAHLLSHAKTSLQRAFEALCGTTQAGAPPHDRLAWLTSARLIEEYKATKERISDKLTLQECESHEEHWRHQFYMRLEALQAGPASYFTPRPQGSEIQKTSAIIIHHFATWPEGRIDPLSKYQSSDDTYDKLGIHMKWFHLRIFCNRP</sequence>
<reference evidence="3" key="1">
    <citation type="submission" date="2017-11" db="EMBL/GenBank/DDBJ databases">
        <authorList>
            <person name="Blom J."/>
        </authorList>
    </citation>
    <scope>NUCLEOTIDE SEQUENCE [LARGE SCALE GENOMIC DNA]</scope>
</reference>
<proteinExistence type="predicted"/>
<accession>A0A193SRW3</accession>
<keyword evidence="3" id="KW-1185">Reference proteome</keyword>
<evidence type="ECO:0000256" key="1">
    <source>
        <dbReference type="SAM" id="Phobius"/>
    </source>
</evidence>
<dbReference type="RefSeq" id="WP_065350176.1">
    <property type="nucleotide sequence ID" value="NZ_LT222319.1"/>
</dbReference>
<keyword evidence="1" id="KW-0472">Membrane</keyword>
<organism evidence="2 3">
    <name type="scientific">Pseudomonas cerasi</name>
    <dbReference type="NCBI Taxonomy" id="1583341"/>
    <lineage>
        <taxon>Bacteria</taxon>
        <taxon>Pseudomonadati</taxon>
        <taxon>Pseudomonadota</taxon>
        <taxon>Gammaproteobacteria</taxon>
        <taxon>Pseudomonadales</taxon>
        <taxon>Pseudomonadaceae</taxon>
        <taxon>Pseudomonas</taxon>
    </lineage>
</organism>
<feature type="transmembrane region" description="Helical" evidence="1">
    <location>
        <begin position="6"/>
        <end position="28"/>
    </location>
</feature>
<gene>
    <name evidence="2" type="ORF">PL963_03465</name>
</gene>
<evidence type="ECO:0000313" key="2">
    <source>
        <dbReference type="EMBL" id="SOS21555.1"/>
    </source>
</evidence>
<dbReference type="EMBL" id="LT963395">
    <property type="protein sequence ID" value="SOS21555.1"/>
    <property type="molecule type" value="Genomic_DNA"/>
</dbReference>
<evidence type="ECO:0000313" key="3">
    <source>
        <dbReference type="Proteomes" id="UP000239025"/>
    </source>
</evidence>
<keyword evidence="1" id="KW-1133">Transmembrane helix</keyword>
<keyword evidence="1" id="KW-0812">Transmembrane</keyword>
<dbReference type="Proteomes" id="UP000239025">
    <property type="component" value="Chromosome 1"/>
</dbReference>
<name>A0A193SRW3_9PSED</name>
<dbReference type="AlphaFoldDB" id="A0A193SRW3"/>